<accession>A0ABX5LHL0</accession>
<reference evidence="1 2" key="1">
    <citation type="submission" date="2018-05" db="EMBL/GenBank/DDBJ databases">
        <title>Animal gut microbial communities from fecal samples from Wisconsin, USA.</title>
        <authorList>
            <person name="Neumann A."/>
        </authorList>
    </citation>
    <scope>NUCLEOTIDE SEQUENCE [LARGE SCALE GENOMIC DNA]</scope>
    <source>
        <strain evidence="1 2">UWS4</strain>
    </source>
</reference>
<sequence>MARVKFIESVEEAQGKAKEAYTKLVDAGKITNMKRALLQDYATYEAYMAWYVSWNRLVEVVGLRAATIYAHAISTTNSCQLCSLFFISDLKALGIDPKNFETDEKEKALIELAHQIVKDPTKVSDAQIDELKKFFSDPELVAVVGFAGQMIATNNFNSVFKIDVDKRLIPIQGEFKPATWRENIK</sequence>
<gene>
    <name evidence="1" type="ORF">B0H50_14012</name>
</gene>
<organism evidence="1 2">
    <name type="scientific">Hallerella porci</name>
    <dbReference type="NCBI Taxonomy" id="1945871"/>
    <lineage>
        <taxon>Bacteria</taxon>
        <taxon>Pseudomonadati</taxon>
        <taxon>Fibrobacterota</taxon>
        <taxon>Fibrobacteria</taxon>
        <taxon>Fibrobacterales</taxon>
        <taxon>Fibrobacteraceae</taxon>
        <taxon>Hallerella</taxon>
    </lineage>
</organism>
<evidence type="ECO:0000313" key="2">
    <source>
        <dbReference type="Proteomes" id="UP000245523"/>
    </source>
</evidence>
<keyword evidence="2" id="KW-1185">Reference proteome</keyword>
<dbReference type="Proteomes" id="UP000245523">
    <property type="component" value="Unassembled WGS sequence"/>
</dbReference>
<dbReference type="RefSeq" id="WP_109587846.1">
    <property type="nucleotide sequence ID" value="NZ_JAXEIU010000059.1"/>
</dbReference>
<name>A0ABX5LHL0_9BACT</name>
<dbReference type="InterPro" id="IPR029032">
    <property type="entry name" value="AhpD-like"/>
</dbReference>
<proteinExistence type="predicted"/>
<dbReference type="EMBL" id="QGHD01000040">
    <property type="protein sequence ID" value="PWK89980.1"/>
    <property type="molecule type" value="Genomic_DNA"/>
</dbReference>
<dbReference type="SUPFAM" id="SSF69118">
    <property type="entry name" value="AhpD-like"/>
    <property type="match status" value="1"/>
</dbReference>
<comment type="caution">
    <text evidence="1">The sequence shown here is derived from an EMBL/GenBank/DDBJ whole genome shotgun (WGS) entry which is preliminary data.</text>
</comment>
<dbReference type="Gene3D" id="1.20.1290.10">
    <property type="entry name" value="AhpD-like"/>
    <property type="match status" value="1"/>
</dbReference>
<evidence type="ECO:0008006" key="3">
    <source>
        <dbReference type="Google" id="ProtNLM"/>
    </source>
</evidence>
<protein>
    <recommendedName>
        <fullName evidence="3">Alkylhydroperoxidase family enzyme, contains CxxC motif</fullName>
    </recommendedName>
</protein>
<evidence type="ECO:0000313" key="1">
    <source>
        <dbReference type="EMBL" id="PWK89980.1"/>
    </source>
</evidence>